<feature type="compositionally biased region" description="Basic residues" evidence="1">
    <location>
        <begin position="26"/>
        <end position="36"/>
    </location>
</feature>
<feature type="region of interest" description="Disordered" evidence="1">
    <location>
        <begin position="1"/>
        <end position="59"/>
    </location>
</feature>
<evidence type="ECO:0000313" key="2">
    <source>
        <dbReference type="EMBL" id="GJE85238.1"/>
    </source>
</evidence>
<name>A0A9P3FZ39_9APHY</name>
<reference evidence="2 3" key="1">
    <citation type="submission" date="2021-08" db="EMBL/GenBank/DDBJ databases">
        <title>Draft Genome Sequence of Phanerochaete sordida strain YK-624.</title>
        <authorList>
            <person name="Mori T."/>
            <person name="Dohra H."/>
            <person name="Suzuki T."/>
            <person name="Kawagishi H."/>
            <person name="Hirai H."/>
        </authorList>
    </citation>
    <scope>NUCLEOTIDE SEQUENCE [LARGE SCALE GENOMIC DNA]</scope>
    <source>
        <strain evidence="2 3">YK-624</strain>
    </source>
</reference>
<proteinExistence type="predicted"/>
<evidence type="ECO:0000256" key="1">
    <source>
        <dbReference type="SAM" id="MobiDB-lite"/>
    </source>
</evidence>
<evidence type="ECO:0000313" key="3">
    <source>
        <dbReference type="Proteomes" id="UP000703269"/>
    </source>
</evidence>
<accession>A0A9P3FZ39</accession>
<sequence length="82" mass="9474">MGVWDPELRSRGRVHARRAEIMGSTSRRRRRRHRGGSRYAPQSAGTKPSEMPAEKSDLHTCCHERLKDSKRYSSSTFWTATN</sequence>
<organism evidence="2 3">
    <name type="scientific">Phanerochaete sordida</name>
    <dbReference type="NCBI Taxonomy" id="48140"/>
    <lineage>
        <taxon>Eukaryota</taxon>
        <taxon>Fungi</taxon>
        <taxon>Dikarya</taxon>
        <taxon>Basidiomycota</taxon>
        <taxon>Agaricomycotina</taxon>
        <taxon>Agaricomycetes</taxon>
        <taxon>Polyporales</taxon>
        <taxon>Phanerochaetaceae</taxon>
        <taxon>Phanerochaete</taxon>
    </lineage>
</organism>
<protein>
    <submittedName>
        <fullName evidence="2">Uncharacterized protein</fullName>
    </submittedName>
</protein>
<keyword evidence="3" id="KW-1185">Reference proteome</keyword>
<dbReference type="AlphaFoldDB" id="A0A9P3FZ39"/>
<gene>
    <name evidence="2" type="ORF">PsYK624_013160</name>
</gene>
<comment type="caution">
    <text evidence="2">The sequence shown here is derived from an EMBL/GenBank/DDBJ whole genome shotgun (WGS) entry which is preliminary data.</text>
</comment>
<feature type="compositionally biased region" description="Basic and acidic residues" evidence="1">
    <location>
        <begin position="1"/>
        <end position="10"/>
    </location>
</feature>
<dbReference type="EMBL" id="BPQB01000002">
    <property type="protein sequence ID" value="GJE85238.1"/>
    <property type="molecule type" value="Genomic_DNA"/>
</dbReference>
<dbReference type="Proteomes" id="UP000703269">
    <property type="component" value="Unassembled WGS sequence"/>
</dbReference>